<protein>
    <submittedName>
        <fullName evidence="1">Uncharacterized protein</fullName>
    </submittedName>
</protein>
<dbReference type="AlphaFoldDB" id="A0A401RG73"/>
<evidence type="ECO:0000313" key="1">
    <source>
        <dbReference type="EMBL" id="GCC17149.1"/>
    </source>
</evidence>
<feature type="non-terminal residue" evidence="1">
    <location>
        <position position="67"/>
    </location>
</feature>
<evidence type="ECO:0000313" key="2">
    <source>
        <dbReference type="Proteomes" id="UP000287033"/>
    </source>
</evidence>
<dbReference type="EMBL" id="BEZZ01005381">
    <property type="protein sequence ID" value="GCC17149.1"/>
    <property type="molecule type" value="Genomic_DNA"/>
</dbReference>
<proteinExistence type="predicted"/>
<comment type="caution">
    <text evidence="1">The sequence shown here is derived from an EMBL/GenBank/DDBJ whole genome shotgun (WGS) entry which is preliminary data.</text>
</comment>
<name>A0A401RG73_CHIPU</name>
<organism evidence="1 2">
    <name type="scientific">Chiloscyllium punctatum</name>
    <name type="common">Brownbanded bambooshark</name>
    <name type="synonym">Hemiscyllium punctatum</name>
    <dbReference type="NCBI Taxonomy" id="137246"/>
    <lineage>
        <taxon>Eukaryota</taxon>
        <taxon>Metazoa</taxon>
        <taxon>Chordata</taxon>
        <taxon>Craniata</taxon>
        <taxon>Vertebrata</taxon>
        <taxon>Chondrichthyes</taxon>
        <taxon>Elasmobranchii</taxon>
        <taxon>Galeomorphii</taxon>
        <taxon>Galeoidea</taxon>
        <taxon>Orectolobiformes</taxon>
        <taxon>Hemiscylliidae</taxon>
        <taxon>Chiloscyllium</taxon>
    </lineage>
</organism>
<gene>
    <name evidence="1" type="ORF">chiPu_0021962</name>
</gene>
<keyword evidence="2" id="KW-1185">Reference proteome</keyword>
<dbReference type="Proteomes" id="UP000287033">
    <property type="component" value="Unassembled WGS sequence"/>
</dbReference>
<accession>A0A401RG73</accession>
<sequence length="67" mass="7659">MQSLRPLPNNICLKMKLSYYDEGDTLKEFKMSLLLPVLADGEFGEPDLGYEIIGEENPEREAVRNQV</sequence>
<reference evidence="1 2" key="1">
    <citation type="journal article" date="2018" name="Nat. Ecol. Evol.">
        <title>Shark genomes provide insights into elasmobranch evolution and the origin of vertebrates.</title>
        <authorList>
            <person name="Hara Y"/>
            <person name="Yamaguchi K"/>
            <person name="Onimaru K"/>
            <person name="Kadota M"/>
            <person name="Koyanagi M"/>
            <person name="Keeley SD"/>
            <person name="Tatsumi K"/>
            <person name="Tanaka K"/>
            <person name="Motone F"/>
            <person name="Kageyama Y"/>
            <person name="Nozu R"/>
            <person name="Adachi N"/>
            <person name="Nishimura O"/>
            <person name="Nakagawa R"/>
            <person name="Tanegashima C"/>
            <person name="Kiyatake I"/>
            <person name="Matsumoto R"/>
            <person name="Murakumo K"/>
            <person name="Nishida K"/>
            <person name="Terakita A"/>
            <person name="Kuratani S"/>
            <person name="Sato K"/>
            <person name="Hyodo S Kuraku.S."/>
        </authorList>
    </citation>
    <scope>NUCLEOTIDE SEQUENCE [LARGE SCALE GENOMIC DNA]</scope>
</reference>